<evidence type="ECO:0000313" key="11">
    <source>
        <dbReference type="Proteomes" id="UP000281498"/>
    </source>
</evidence>
<dbReference type="EC" id="2.3.1.31" evidence="8"/>
<dbReference type="InterPro" id="IPR005697">
    <property type="entry name" value="HST_MetA"/>
</dbReference>
<dbReference type="EMBL" id="PDOE01000002">
    <property type="protein sequence ID" value="RKL67903.1"/>
    <property type="molecule type" value="Genomic_DNA"/>
</dbReference>
<keyword evidence="6 8" id="KW-0012">Acyltransferase</keyword>
<dbReference type="OrthoDB" id="9772423at2"/>
<evidence type="ECO:0000256" key="8">
    <source>
        <dbReference type="HAMAP-Rule" id="MF_00295"/>
    </source>
</evidence>
<dbReference type="HAMAP" id="MF_00295">
    <property type="entry name" value="MetA_acyltransf"/>
    <property type="match status" value="1"/>
</dbReference>
<dbReference type="Gene3D" id="3.40.50.880">
    <property type="match status" value="1"/>
</dbReference>
<dbReference type="GO" id="GO:0005737">
    <property type="term" value="C:cytoplasm"/>
    <property type="evidence" value="ECO:0007669"/>
    <property type="project" value="UniProtKB-SubCell"/>
</dbReference>
<dbReference type="PANTHER" id="PTHR20919">
    <property type="entry name" value="HOMOSERINE O-SUCCINYLTRANSFERASE"/>
    <property type="match status" value="1"/>
</dbReference>
<organism evidence="10 11">
    <name type="scientific">Salipaludibacillus neizhouensis</name>
    <dbReference type="NCBI Taxonomy" id="885475"/>
    <lineage>
        <taxon>Bacteria</taxon>
        <taxon>Bacillati</taxon>
        <taxon>Bacillota</taxon>
        <taxon>Bacilli</taxon>
        <taxon>Bacillales</taxon>
        <taxon>Bacillaceae</taxon>
    </lineage>
</organism>
<comment type="catalytic activity">
    <reaction evidence="7 8">
        <text>L-homoserine + acetyl-CoA = O-acetyl-L-homoserine + CoA</text>
        <dbReference type="Rhea" id="RHEA:13701"/>
        <dbReference type="ChEBI" id="CHEBI:57287"/>
        <dbReference type="ChEBI" id="CHEBI:57288"/>
        <dbReference type="ChEBI" id="CHEBI:57476"/>
        <dbReference type="ChEBI" id="CHEBI:57716"/>
        <dbReference type="EC" id="2.3.1.31"/>
    </reaction>
</comment>
<dbReference type="InterPro" id="IPR033752">
    <property type="entry name" value="MetA_family"/>
</dbReference>
<evidence type="ECO:0000256" key="5">
    <source>
        <dbReference type="ARBA" id="ARBA00023167"/>
    </source>
</evidence>
<feature type="site" description="Important for acyl-CoA specificity" evidence="8">
    <location>
        <position position="111"/>
    </location>
</feature>
<comment type="similarity">
    <text evidence="8">Belongs to the MetA family.</text>
</comment>
<sequence length="304" mass="35636">MPIKIPARLPAREILEKENIFMMDNEQASLQEIRPLNIVILNLMPEKQKTEGHLLRLLGNSPLQVDITFLKTVTYEPKNESKSHMEDFYTSFSEIKHRKFDGMIITGAPIEHFQFEKVQYWKEMTEIMDWAKDHVTSSLHICWGAQAALYHHYGIDKFPLEEKCSGIFEHQIFNGHGDIKLLRGFDDEFIAPHSRHTNVSIDEIKAAPDLELLATSKEAGPFLMMSKDGKHIMATGHLEYDTVTLKEEYERDLERGLSVKLPVHYFPNNNPHEKPLNRWRSHAHLLFSNWLNYYVYQETPYEWK</sequence>
<dbReference type="NCBIfam" id="TIGR01001">
    <property type="entry name" value="metA"/>
    <property type="match status" value="1"/>
</dbReference>
<dbReference type="GO" id="GO:0004414">
    <property type="term" value="F:homoserine O-acetyltransferase activity"/>
    <property type="evidence" value="ECO:0007669"/>
    <property type="project" value="UniProtKB-EC"/>
</dbReference>
<feature type="active site" description="Acyl-thioester intermediate" evidence="8 9">
    <location>
        <position position="142"/>
    </location>
</feature>
<comment type="pathway">
    <text evidence="8">Amino-acid biosynthesis; L-methionine biosynthesis via de novo pathway; O-acetyl-L-homoserine from L-homoserine: step 1/1.</text>
</comment>
<evidence type="ECO:0000256" key="9">
    <source>
        <dbReference type="PIRSR" id="PIRSR000450-1"/>
    </source>
</evidence>
<protein>
    <recommendedName>
        <fullName evidence="8">Homoserine O-acetyltransferase</fullName>
        <shortName evidence="8">HAT</shortName>
        <ecNumber evidence="8">2.3.1.31</ecNumber>
    </recommendedName>
    <alternativeName>
        <fullName evidence="8">Homoserine transacetylase</fullName>
        <shortName evidence="8">HTA</shortName>
    </alternativeName>
</protein>
<feature type="active site" description="Proton acceptor" evidence="8">
    <location>
        <position position="237"/>
    </location>
</feature>
<keyword evidence="4 8" id="KW-0808">Transferase</keyword>
<evidence type="ECO:0000256" key="1">
    <source>
        <dbReference type="ARBA" id="ARBA00004496"/>
    </source>
</evidence>
<feature type="site" description="Important for substrate specificity" evidence="8">
    <location>
        <position position="194"/>
    </location>
</feature>
<reference evidence="10 11" key="1">
    <citation type="submission" date="2017-10" db="EMBL/GenBank/DDBJ databases">
        <title>Bacillus sp. nov., a halophilic bacterium isolated from a Keqin Lake.</title>
        <authorList>
            <person name="Wang H."/>
        </authorList>
    </citation>
    <scope>NUCLEOTIDE SEQUENCE [LARGE SCALE GENOMIC DNA]</scope>
    <source>
        <strain evidence="10 11">KCTC 13187</strain>
    </source>
</reference>
<dbReference type="InterPro" id="IPR029062">
    <property type="entry name" value="Class_I_gatase-like"/>
</dbReference>
<dbReference type="UniPathway" id="UPA00051">
    <property type="reaction ID" value="UER00074"/>
</dbReference>
<dbReference type="GO" id="GO:0019281">
    <property type="term" value="P:L-methionine biosynthetic process from homoserine via O-succinyl-L-homoserine and cystathionine"/>
    <property type="evidence" value="ECO:0007669"/>
    <property type="project" value="InterPro"/>
</dbReference>
<name>A0A3A9KE43_9BACI</name>
<evidence type="ECO:0000256" key="4">
    <source>
        <dbReference type="ARBA" id="ARBA00022679"/>
    </source>
</evidence>
<dbReference type="AlphaFoldDB" id="A0A3A9KE43"/>
<evidence type="ECO:0000256" key="7">
    <source>
        <dbReference type="ARBA" id="ARBA00049043"/>
    </source>
</evidence>
<evidence type="ECO:0000256" key="2">
    <source>
        <dbReference type="ARBA" id="ARBA00022490"/>
    </source>
</evidence>
<evidence type="ECO:0000313" key="10">
    <source>
        <dbReference type="EMBL" id="RKL67903.1"/>
    </source>
</evidence>
<feature type="binding site" evidence="8">
    <location>
        <position position="163"/>
    </location>
    <ligand>
        <name>substrate</name>
    </ligand>
</feature>
<feature type="binding site" evidence="8">
    <location>
        <position position="194"/>
    </location>
    <ligand>
        <name>substrate</name>
    </ligand>
</feature>
<comment type="caution">
    <text evidence="10">The sequence shown here is derived from an EMBL/GenBank/DDBJ whole genome shotgun (WGS) entry which is preliminary data.</text>
</comment>
<keyword evidence="11" id="KW-1185">Reference proteome</keyword>
<dbReference type="PANTHER" id="PTHR20919:SF0">
    <property type="entry name" value="HOMOSERINE O-SUCCINYLTRANSFERASE"/>
    <property type="match status" value="1"/>
</dbReference>
<dbReference type="SUPFAM" id="SSF52317">
    <property type="entry name" value="Class I glutamine amidotransferase-like"/>
    <property type="match status" value="1"/>
</dbReference>
<dbReference type="Proteomes" id="UP000281498">
    <property type="component" value="Unassembled WGS sequence"/>
</dbReference>
<feature type="active site" evidence="8">
    <location>
        <position position="239"/>
    </location>
</feature>
<keyword evidence="2 8" id="KW-0963">Cytoplasm</keyword>
<dbReference type="PIRSF" id="PIRSF000450">
    <property type="entry name" value="H_ser_succinyltr"/>
    <property type="match status" value="1"/>
</dbReference>
<comment type="caution">
    <text evidence="8">Lacks conserved residue(s) required for the propagation of feature annotation.</text>
</comment>
<dbReference type="RefSeq" id="WP_110938242.1">
    <property type="nucleotide sequence ID" value="NZ_KZ614147.1"/>
</dbReference>
<dbReference type="GO" id="GO:0008899">
    <property type="term" value="F:homoserine O-succinyltransferase activity"/>
    <property type="evidence" value="ECO:0007669"/>
    <property type="project" value="UniProtKB-UniRule"/>
</dbReference>
<evidence type="ECO:0000256" key="3">
    <source>
        <dbReference type="ARBA" id="ARBA00022605"/>
    </source>
</evidence>
<proteinExistence type="inferred from homology"/>
<feature type="binding site" evidence="8">
    <location>
        <position position="251"/>
    </location>
    <ligand>
        <name>substrate</name>
    </ligand>
</feature>
<comment type="function">
    <text evidence="8">Transfers an acetyl group from acetyl-CoA to L-homoserine, forming acetyl-L-homoserine.</text>
</comment>
<gene>
    <name evidence="8" type="primary">metAA</name>
    <name evidence="10" type="ORF">CR203_05190</name>
</gene>
<accession>A0A3A9KE43</accession>
<dbReference type="Pfam" id="PF04204">
    <property type="entry name" value="HTS"/>
    <property type="match status" value="1"/>
</dbReference>
<keyword evidence="5 8" id="KW-0486">Methionine biosynthesis</keyword>
<evidence type="ECO:0000256" key="6">
    <source>
        <dbReference type="ARBA" id="ARBA00023315"/>
    </source>
</evidence>
<comment type="subcellular location">
    <subcellularLocation>
        <location evidence="1 8">Cytoplasm</location>
    </subcellularLocation>
</comment>
<dbReference type="CDD" id="cd03131">
    <property type="entry name" value="GATase1_HTS"/>
    <property type="match status" value="1"/>
</dbReference>
<dbReference type="FunFam" id="3.40.50.880:FF:000004">
    <property type="entry name" value="Homoserine O-succinyltransferase"/>
    <property type="match status" value="1"/>
</dbReference>
<keyword evidence="3 8" id="KW-0028">Amino-acid biosynthesis</keyword>